<evidence type="ECO:0000259" key="4">
    <source>
        <dbReference type="Pfam" id="PF25876"/>
    </source>
</evidence>
<dbReference type="InterPro" id="IPR058627">
    <property type="entry name" value="MdtA-like_C"/>
</dbReference>
<dbReference type="Pfam" id="PF25967">
    <property type="entry name" value="RND-MFP_C"/>
    <property type="match status" value="1"/>
</dbReference>
<evidence type="ECO:0000256" key="2">
    <source>
        <dbReference type="ARBA" id="ARBA00009477"/>
    </source>
</evidence>
<comment type="subcellular location">
    <subcellularLocation>
        <location evidence="1">Cell inner membrane</location>
        <topology evidence="1">Lipid-anchor</topology>
    </subcellularLocation>
</comment>
<feature type="domain" description="Multidrug resistance protein MdtA-like barrel-sandwich hybrid" evidence="5">
    <location>
        <begin position="32"/>
        <end position="173"/>
    </location>
</feature>
<dbReference type="Pfam" id="PF25876">
    <property type="entry name" value="HH_MFP_RND"/>
    <property type="match status" value="1"/>
</dbReference>
<evidence type="ECO:0000256" key="3">
    <source>
        <dbReference type="SAM" id="MobiDB-lite"/>
    </source>
</evidence>
<proteinExistence type="inferred from homology"/>
<protein>
    <submittedName>
        <fullName evidence="8">Efflux RND transporter periplasmic adaptor subunit</fullName>
    </submittedName>
</protein>
<name>A0ABX1TLE7_9GAMM</name>
<dbReference type="Gene3D" id="2.40.30.170">
    <property type="match status" value="1"/>
</dbReference>
<evidence type="ECO:0000259" key="6">
    <source>
        <dbReference type="Pfam" id="PF25944"/>
    </source>
</evidence>
<feature type="domain" description="Multidrug resistance protein MdtA-like beta-barrel" evidence="6">
    <location>
        <begin position="180"/>
        <end position="268"/>
    </location>
</feature>
<evidence type="ECO:0000313" key="8">
    <source>
        <dbReference type="EMBL" id="NMQ19479.1"/>
    </source>
</evidence>
<dbReference type="Pfam" id="PF25944">
    <property type="entry name" value="Beta-barrel_RND"/>
    <property type="match status" value="1"/>
</dbReference>
<dbReference type="Gene3D" id="1.10.287.470">
    <property type="entry name" value="Helix hairpin bin"/>
    <property type="match status" value="1"/>
</dbReference>
<sequence length="365" mass="39009">MTRPPTPVSVVEVKPENTPATFEFTGKTASSRQVEINARVEGYLDKIAYEEGSLVKTGQLLFQLDPKPFQAALDNAKAVLAQQEALLTRARQTLARVKPLAKQNAVSQQDLDNATAGVLTSEAQVQAAKAQVETARLNLGYTTIKSPLNGLSSSANFREGALITPAGKNAQLTTIVQIDPMWVNFGLGENEVLKIRAQQEAGQLNRPGLNKIQVELILADGSAYPQKGQITFVDPVINAQTGTYNVRAVVPNPNNQLSPGQFVRVQLKGAVRPNAIMVPQVAVMQGPNGKFVFVVGPDDTAQPKPIQVGDWYGDQWIVNSGLEPGDRVVVDGAVRLQPGAPVQIRPAAPPAPESAKVPSATPLKP</sequence>
<dbReference type="PANTHER" id="PTHR30158">
    <property type="entry name" value="ACRA/E-RELATED COMPONENT OF DRUG EFFLUX TRANSPORTER"/>
    <property type="match status" value="1"/>
</dbReference>
<comment type="caution">
    <text evidence="8">The sequence shown here is derived from an EMBL/GenBank/DDBJ whole genome shotgun (WGS) entry which is preliminary data.</text>
</comment>
<dbReference type="NCBIfam" id="TIGR01730">
    <property type="entry name" value="RND_mfp"/>
    <property type="match status" value="1"/>
</dbReference>
<feature type="region of interest" description="Disordered" evidence="3">
    <location>
        <begin position="341"/>
        <end position="365"/>
    </location>
</feature>
<evidence type="ECO:0000259" key="7">
    <source>
        <dbReference type="Pfam" id="PF25967"/>
    </source>
</evidence>
<dbReference type="InterPro" id="IPR058625">
    <property type="entry name" value="MdtA-like_BSH"/>
</dbReference>
<dbReference type="Gene3D" id="2.40.420.20">
    <property type="match status" value="1"/>
</dbReference>
<dbReference type="InterPro" id="IPR058624">
    <property type="entry name" value="MdtA-like_HH"/>
</dbReference>
<dbReference type="SUPFAM" id="SSF111369">
    <property type="entry name" value="HlyD-like secretion proteins"/>
    <property type="match status" value="1"/>
</dbReference>
<dbReference type="InterPro" id="IPR058626">
    <property type="entry name" value="MdtA-like_b-barrel"/>
</dbReference>
<dbReference type="InterPro" id="IPR006143">
    <property type="entry name" value="RND_pump_MFP"/>
</dbReference>
<comment type="similarity">
    <text evidence="2">Belongs to the membrane fusion protein (MFP) (TC 8.A.1) family.</text>
</comment>
<dbReference type="Gene3D" id="2.40.50.100">
    <property type="match status" value="1"/>
</dbReference>
<evidence type="ECO:0000256" key="1">
    <source>
        <dbReference type="ARBA" id="ARBA00004519"/>
    </source>
</evidence>
<keyword evidence="9" id="KW-1185">Reference proteome</keyword>
<evidence type="ECO:0000313" key="9">
    <source>
        <dbReference type="Proteomes" id="UP000760480"/>
    </source>
</evidence>
<dbReference type="EMBL" id="SPMZ01000027">
    <property type="protein sequence ID" value="NMQ19479.1"/>
    <property type="molecule type" value="Genomic_DNA"/>
</dbReference>
<reference evidence="8 9" key="1">
    <citation type="submission" date="2019-03" db="EMBL/GenBank/DDBJ databases">
        <title>Metabolic reconstructions from genomes of highly enriched 'Candidatus Accumulibacter' and 'Candidatus Competibacter' bioreactor populations.</title>
        <authorList>
            <person name="Annavajhala M.K."/>
            <person name="Welles L."/>
            <person name="Abbas B."/>
            <person name="Sorokin D."/>
            <person name="Park H."/>
            <person name="Van Loosdrecht M."/>
            <person name="Chandran K."/>
        </authorList>
    </citation>
    <scope>NUCLEOTIDE SEQUENCE [LARGE SCALE GENOMIC DNA]</scope>
    <source>
        <strain evidence="8 9">SBR_G</strain>
    </source>
</reference>
<organism evidence="8 9">
    <name type="scientific">Candidatus Competibacter phosphatis</name>
    <dbReference type="NCBI Taxonomy" id="221280"/>
    <lineage>
        <taxon>Bacteria</taxon>
        <taxon>Pseudomonadati</taxon>
        <taxon>Pseudomonadota</taxon>
        <taxon>Gammaproteobacteria</taxon>
        <taxon>Candidatus Competibacteraceae</taxon>
        <taxon>Candidatus Competibacter</taxon>
    </lineage>
</organism>
<dbReference type="Proteomes" id="UP000760480">
    <property type="component" value="Unassembled WGS sequence"/>
</dbReference>
<feature type="domain" description="Multidrug resistance protein MdtA-like alpha-helical hairpin" evidence="4">
    <location>
        <begin position="73"/>
        <end position="142"/>
    </location>
</feature>
<evidence type="ECO:0000259" key="5">
    <source>
        <dbReference type="Pfam" id="PF25917"/>
    </source>
</evidence>
<accession>A0ABX1TLE7</accession>
<feature type="domain" description="Multidrug resistance protein MdtA-like C-terminal permuted SH3" evidence="7">
    <location>
        <begin position="274"/>
        <end position="333"/>
    </location>
</feature>
<dbReference type="Pfam" id="PF25917">
    <property type="entry name" value="BSH_RND"/>
    <property type="match status" value="1"/>
</dbReference>
<gene>
    <name evidence="8" type="ORF">E4P82_09880</name>
</gene>